<evidence type="ECO:0000313" key="12">
    <source>
        <dbReference type="EMBL" id="KUK47018.1"/>
    </source>
</evidence>
<dbReference type="CDD" id="cd14014">
    <property type="entry name" value="STKc_PknB_like"/>
    <property type="match status" value="1"/>
</dbReference>
<evidence type="ECO:0000256" key="4">
    <source>
        <dbReference type="ARBA" id="ARBA00022741"/>
    </source>
</evidence>
<dbReference type="InterPro" id="IPR017441">
    <property type="entry name" value="Protein_kinase_ATP_BS"/>
</dbReference>
<dbReference type="Gene3D" id="1.10.510.10">
    <property type="entry name" value="Transferase(Phosphotransferase) domain 1"/>
    <property type="match status" value="1"/>
</dbReference>
<dbReference type="AlphaFoldDB" id="A0A117LH65"/>
<evidence type="ECO:0000256" key="1">
    <source>
        <dbReference type="ARBA" id="ARBA00012513"/>
    </source>
</evidence>
<name>A0A117LH65_9CHLR</name>
<evidence type="ECO:0000256" key="5">
    <source>
        <dbReference type="ARBA" id="ARBA00022777"/>
    </source>
</evidence>
<reference evidence="12 13" key="1">
    <citation type="journal article" date="2015" name="MBio">
        <title>Genome-Resolved Metagenomic Analysis Reveals Roles for Candidate Phyla and Other Microbial Community Members in Biogeochemical Transformations in Oil Reservoirs.</title>
        <authorList>
            <person name="Hu P."/>
            <person name="Tom L."/>
            <person name="Singh A."/>
            <person name="Thomas B.C."/>
            <person name="Baker B.J."/>
            <person name="Piceno Y.M."/>
            <person name="Andersen G.L."/>
            <person name="Banfield J.F."/>
        </authorList>
    </citation>
    <scope>NUCLEOTIDE SEQUENCE [LARGE SCALE GENOMIC DNA]</scope>
    <source>
        <strain evidence="12">46_16</strain>
    </source>
</reference>
<dbReference type="PROSITE" id="PS50011">
    <property type="entry name" value="PROTEIN_KINASE_DOM"/>
    <property type="match status" value="1"/>
</dbReference>
<dbReference type="Proteomes" id="UP000064249">
    <property type="component" value="Unassembled WGS sequence"/>
</dbReference>
<sequence length="327" mass="36921">MAISRKPGEILQNRYLIKKIIGRGGMGSVYLADDTLLEGRKCALKEVEYDRSLDNILIKEAQGQFMREATILARLDHPNLPKVSDFFSIESCDYLVMDYVPGEDIRTLILQAKHEEKFLPISDIRNWAQQLGDALSFLHSQEPPIVHRDIKPSNLKITPSGLLKLVDFGLVKIMVPDDVTITVIQGQGTAIYTPLEQYGGDGIHTDIRSDIYSFGATLYHLTTNVQPPDARERFLNPNKLTLPSEINPAISSQIEKAILWALELHPDDRPQTVKQFTDALLGNTKQLAEKVYPRIDYNRFSSNKTVKTLFWISASLAFISFLISFFA</sequence>
<dbReference type="PANTHER" id="PTHR24363">
    <property type="entry name" value="SERINE/THREONINE PROTEIN KINASE"/>
    <property type="match status" value="1"/>
</dbReference>
<dbReference type="InterPro" id="IPR011009">
    <property type="entry name" value="Kinase-like_dom_sf"/>
</dbReference>
<organism evidence="12 13">
    <name type="scientific">Anaerolinea thermophila</name>
    <dbReference type="NCBI Taxonomy" id="167964"/>
    <lineage>
        <taxon>Bacteria</taxon>
        <taxon>Bacillati</taxon>
        <taxon>Chloroflexota</taxon>
        <taxon>Anaerolineae</taxon>
        <taxon>Anaerolineales</taxon>
        <taxon>Anaerolineaceae</taxon>
        <taxon>Anaerolinea</taxon>
    </lineage>
</organism>
<dbReference type="GO" id="GO:0004674">
    <property type="term" value="F:protein serine/threonine kinase activity"/>
    <property type="evidence" value="ECO:0007669"/>
    <property type="project" value="UniProtKB-KW"/>
</dbReference>
<evidence type="ECO:0000256" key="2">
    <source>
        <dbReference type="ARBA" id="ARBA00022527"/>
    </source>
</evidence>
<keyword evidence="3" id="KW-0808">Transferase</keyword>
<keyword evidence="10" id="KW-1133">Transmembrane helix</keyword>
<evidence type="ECO:0000256" key="10">
    <source>
        <dbReference type="SAM" id="Phobius"/>
    </source>
</evidence>
<evidence type="ECO:0000259" key="11">
    <source>
        <dbReference type="PROSITE" id="PS50011"/>
    </source>
</evidence>
<evidence type="ECO:0000256" key="7">
    <source>
        <dbReference type="ARBA" id="ARBA00047899"/>
    </source>
</evidence>
<evidence type="ECO:0000256" key="9">
    <source>
        <dbReference type="PROSITE-ProRule" id="PRU10141"/>
    </source>
</evidence>
<dbReference type="SUPFAM" id="SSF56112">
    <property type="entry name" value="Protein kinase-like (PK-like)"/>
    <property type="match status" value="1"/>
</dbReference>
<proteinExistence type="predicted"/>
<dbReference type="SMART" id="SM00220">
    <property type="entry name" value="S_TKc"/>
    <property type="match status" value="1"/>
</dbReference>
<feature type="domain" description="Protein kinase" evidence="11">
    <location>
        <begin position="15"/>
        <end position="281"/>
    </location>
</feature>
<feature type="binding site" evidence="9">
    <location>
        <position position="45"/>
    </location>
    <ligand>
        <name>ATP</name>
        <dbReference type="ChEBI" id="CHEBI:30616"/>
    </ligand>
</feature>
<dbReference type="EMBL" id="LGFU01000002">
    <property type="protein sequence ID" value="KUK47018.1"/>
    <property type="molecule type" value="Genomic_DNA"/>
</dbReference>
<comment type="catalytic activity">
    <reaction evidence="8">
        <text>L-seryl-[protein] + ATP = O-phospho-L-seryl-[protein] + ADP + H(+)</text>
        <dbReference type="Rhea" id="RHEA:17989"/>
        <dbReference type="Rhea" id="RHEA-COMP:9863"/>
        <dbReference type="Rhea" id="RHEA-COMP:11604"/>
        <dbReference type="ChEBI" id="CHEBI:15378"/>
        <dbReference type="ChEBI" id="CHEBI:29999"/>
        <dbReference type="ChEBI" id="CHEBI:30616"/>
        <dbReference type="ChEBI" id="CHEBI:83421"/>
        <dbReference type="ChEBI" id="CHEBI:456216"/>
        <dbReference type="EC" id="2.7.11.1"/>
    </reaction>
</comment>
<keyword evidence="5" id="KW-0418">Kinase</keyword>
<feature type="transmembrane region" description="Helical" evidence="10">
    <location>
        <begin position="308"/>
        <end position="326"/>
    </location>
</feature>
<comment type="caution">
    <text evidence="12">The sequence shown here is derived from an EMBL/GenBank/DDBJ whole genome shotgun (WGS) entry which is preliminary data.</text>
</comment>
<gene>
    <name evidence="12" type="ORF">XD73_0087</name>
</gene>
<dbReference type="InterPro" id="IPR000719">
    <property type="entry name" value="Prot_kinase_dom"/>
</dbReference>
<accession>A0A117LH65</accession>
<evidence type="ECO:0000313" key="13">
    <source>
        <dbReference type="Proteomes" id="UP000064249"/>
    </source>
</evidence>
<protein>
    <recommendedName>
        <fullName evidence="1">non-specific serine/threonine protein kinase</fullName>
        <ecNumber evidence="1">2.7.11.1</ecNumber>
    </recommendedName>
</protein>
<dbReference type="PROSITE" id="PS00107">
    <property type="entry name" value="PROTEIN_KINASE_ATP"/>
    <property type="match status" value="1"/>
</dbReference>
<keyword evidence="10" id="KW-0812">Transmembrane</keyword>
<keyword evidence="2" id="KW-0723">Serine/threonine-protein kinase</keyword>
<dbReference type="Gene3D" id="3.30.200.20">
    <property type="entry name" value="Phosphorylase Kinase, domain 1"/>
    <property type="match status" value="1"/>
</dbReference>
<evidence type="ECO:0000256" key="8">
    <source>
        <dbReference type="ARBA" id="ARBA00048679"/>
    </source>
</evidence>
<keyword evidence="4 9" id="KW-0547">Nucleotide-binding</keyword>
<evidence type="ECO:0000256" key="3">
    <source>
        <dbReference type="ARBA" id="ARBA00022679"/>
    </source>
</evidence>
<dbReference type="PANTHER" id="PTHR24363:SF0">
    <property type="entry name" value="SERINE_THREONINE KINASE LIKE DOMAIN CONTAINING 1"/>
    <property type="match status" value="1"/>
</dbReference>
<evidence type="ECO:0000256" key="6">
    <source>
        <dbReference type="ARBA" id="ARBA00022840"/>
    </source>
</evidence>
<dbReference type="EC" id="2.7.11.1" evidence="1"/>
<keyword evidence="6 9" id="KW-0067">ATP-binding</keyword>
<dbReference type="Pfam" id="PF00069">
    <property type="entry name" value="Pkinase"/>
    <property type="match status" value="1"/>
</dbReference>
<dbReference type="GO" id="GO:0005524">
    <property type="term" value="F:ATP binding"/>
    <property type="evidence" value="ECO:0007669"/>
    <property type="project" value="UniProtKB-UniRule"/>
</dbReference>
<comment type="catalytic activity">
    <reaction evidence="7">
        <text>L-threonyl-[protein] + ATP = O-phospho-L-threonyl-[protein] + ADP + H(+)</text>
        <dbReference type="Rhea" id="RHEA:46608"/>
        <dbReference type="Rhea" id="RHEA-COMP:11060"/>
        <dbReference type="Rhea" id="RHEA-COMP:11605"/>
        <dbReference type="ChEBI" id="CHEBI:15378"/>
        <dbReference type="ChEBI" id="CHEBI:30013"/>
        <dbReference type="ChEBI" id="CHEBI:30616"/>
        <dbReference type="ChEBI" id="CHEBI:61977"/>
        <dbReference type="ChEBI" id="CHEBI:456216"/>
        <dbReference type="EC" id="2.7.11.1"/>
    </reaction>
</comment>
<keyword evidence="10" id="KW-0472">Membrane</keyword>